<evidence type="ECO:0000313" key="2">
    <source>
        <dbReference type="EMBL" id="MVB11142.1"/>
    </source>
</evidence>
<feature type="domain" description="IrrE N-terminal-like" evidence="1">
    <location>
        <begin position="25"/>
        <end position="139"/>
    </location>
</feature>
<dbReference type="Pfam" id="PF06114">
    <property type="entry name" value="Peptidase_M78"/>
    <property type="match status" value="1"/>
</dbReference>
<gene>
    <name evidence="2" type="primary">immA</name>
    <name evidence="2" type="ORF">CAFE_18460</name>
</gene>
<sequence length="144" mass="16686">MRVDQIVESLCRKYDTRNPYELAACKSIHIIKLPLGGIKGYYSKVYQQKIIHINSDFSSEDQRFTCAHELGHCILHPNSNTPFLRANTLFPVGKYEKEANYFAIDLLYSDSDIEEYAQFSIPEIAACLNLPEHLVEYRLDIMHK</sequence>
<dbReference type="Gene3D" id="1.10.10.2910">
    <property type="match status" value="1"/>
</dbReference>
<evidence type="ECO:0000313" key="3">
    <source>
        <dbReference type="Proteomes" id="UP000469440"/>
    </source>
</evidence>
<protein>
    <submittedName>
        <fullName evidence="2">Metallopeptidase ImmA</fullName>
        <ecNumber evidence="2">3.4.-.-</ecNumber>
    </submittedName>
</protein>
<reference evidence="2 3" key="1">
    <citation type="submission" date="2019-09" db="EMBL/GenBank/DDBJ databases">
        <title>Genome sequence of Clostridium sp. EA1.</title>
        <authorList>
            <person name="Poehlein A."/>
            <person name="Bengelsdorf F.R."/>
            <person name="Daniel R."/>
        </authorList>
    </citation>
    <scope>NUCLEOTIDE SEQUENCE [LARGE SCALE GENOMIC DNA]</scope>
    <source>
        <strain evidence="2 3">EA1</strain>
    </source>
</reference>
<dbReference type="PANTHER" id="PTHR43236">
    <property type="entry name" value="ANTITOXIN HIGA1"/>
    <property type="match status" value="1"/>
</dbReference>
<accession>A0A6N8HZE9</accession>
<keyword evidence="3" id="KW-1185">Reference proteome</keyword>
<organism evidence="2 3">
    <name type="scientific">Caproicibacter fermentans</name>
    <dbReference type="NCBI Taxonomy" id="2576756"/>
    <lineage>
        <taxon>Bacteria</taxon>
        <taxon>Bacillati</taxon>
        <taxon>Bacillota</taxon>
        <taxon>Clostridia</taxon>
        <taxon>Eubacteriales</taxon>
        <taxon>Acutalibacteraceae</taxon>
        <taxon>Caproicibacter</taxon>
    </lineage>
</organism>
<keyword evidence="2" id="KW-0378">Hydrolase</keyword>
<dbReference type="EMBL" id="VWXL01000052">
    <property type="protein sequence ID" value="MVB11142.1"/>
    <property type="molecule type" value="Genomic_DNA"/>
</dbReference>
<dbReference type="Proteomes" id="UP000469440">
    <property type="component" value="Unassembled WGS sequence"/>
</dbReference>
<dbReference type="OrthoDB" id="9816277at2"/>
<comment type="caution">
    <text evidence="2">The sequence shown here is derived from an EMBL/GenBank/DDBJ whole genome shotgun (WGS) entry which is preliminary data.</text>
</comment>
<dbReference type="PANTHER" id="PTHR43236:SF1">
    <property type="entry name" value="BLL7220 PROTEIN"/>
    <property type="match status" value="1"/>
</dbReference>
<dbReference type="AlphaFoldDB" id="A0A6N8HZE9"/>
<dbReference type="GO" id="GO:0016787">
    <property type="term" value="F:hydrolase activity"/>
    <property type="evidence" value="ECO:0007669"/>
    <property type="project" value="UniProtKB-KW"/>
</dbReference>
<dbReference type="EC" id="3.4.-.-" evidence="2"/>
<dbReference type="InterPro" id="IPR052345">
    <property type="entry name" value="Rad_response_metalloprotease"/>
</dbReference>
<name>A0A6N8HZE9_9FIRM</name>
<dbReference type="InterPro" id="IPR010359">
    <property type="entry name" value="IrrE_HExxH"/>
</dbReference>
<proteinExistence type="predicted"/>
<evidence type="ECO:0000259" key="1">
    <source>
        <dbReference type="Pfam" id="PF06114"/>
    </source>
</evidence>
<dbReference type="RefSeq" id="WP_156990466.1">
    <property type="nucleotide sequence ID" value="NZ_VWXL01000052.1"/>
</dbReference>